<dbReference type="RefSeq" id="WP_153328021.1">
    <property type="nucleotide sequence ID" value="NZ_WIWI01000022.1"/>
</dbReference>
<dbReference type="EMBL" id="WIWI01000022">
    <property type="protein sequence ID" value="MQT89464.1"/>
    <property type="molecule type" value="Genomic_DNA"/>
</dbReference>
<feature type="domain" description="Zinc finger CGNR" evidence="1">
    <location>
        <begin position="151"/>
        <end position="193"/>
    </location>
</feature>
<dbReference type="PANTHER" id="PTHR35525">
    <property type="entry name" value="BLL6575 PROTEIN"/>
    <property type="match status" value="1"/>
</dbReference>
<dbReference type="PANTHER" id="PTHR35525:SF3">
    <property type="entry name" value="BLL6575 PROTEIN"/>
    <property type="match status" value="1"/>
</dbReference>
<comment type="caution">
    <text evidence="2">The sequence shown here is derived from an EMBL/GenBank/DDBJ whole genome shotgun (WGS) entry which is preliminary data.</text>
</comment>
<evidence type="ECO:0000259" key="1">
    <source>
        <dbReference type="Pfam" id="PF11706"/>
    </source>
</evidence>
<dbReference type="EMBL" id="WIWJ01000024">
    <property type="protein sequence ID" value="MQT47972.1"/>
    <property type="molecule type" value="Genomic_DNA"/>
</dbReference>
<dbReference type="Proteomes" id="UP000441404">
    <property type="component" value="Unassembled WGS sequence"/>
</dbReference>
<dbReference type="Proteomes" id="UP000489190">
    <property type="component" value="Unassembled WGS sequence"/>
</dbReference>
<dbReference type="AlphaFoldDB" id="A0A6A7YDE8"/>
<gene>
    <name evidence="3" type="ORF">GHO39_10005</name>
    <name evidence="2" type="ORF">GHO40_14775</name>
</gene>
<dbReference type="InterPro" id="IPR010852">
    <property type="entry name" value="ABATE"/>
</dbReference>
<name>A0A6A7YDE8_9PSED</name>
<accession>A0A6A7YDE8</accession>
<evidence type="ECO:0000313" key="4">
    <source>
        <dbReference type="Proteomes" id="UP000441404"/>
    </source>
</evidence>
<dbReference type="Pfam" id="PF07336">
    <property type="entry name" value="ABATE"/>
    <property type="match status" value="1"/>
</dbReference>
<evidence type="ECO:0000313" key="3">
    <source>
        <dbReference type="EMBL" id="MQT89464.1"/>
    </source>
</evidence>
<evidence type="ECO:0000313" key="2">
    <source>
        <dbReference type="EMBL" id="MQT47972.1"/>
    </source>
</evidence>
<sequence length="196" mass="22538">MSATPATPPLEPYVLADHPVLDMLNTRANVEAVPVDFWQSDADVKRWLVRLEWFAQEEIPEFEEGALLTAARHLREVIRDLLEQRKAGQQGDPAALNNFLRKAVSYPQLAWNETGELSLQRLHKQQTAEQFLAPIAEAAADLLVNADAELIRTCEHPDCVLWFYDRTKAHKRRWCSMALCGNRHKVAEFRKRKLQQ</sequence>
<proteinExistence type="predicted"/>
<dbReference type="Pfam" id="PF11706">
    <property type="entry name" value="zf-CGNR"/>
    <property type="match status" value="1"/>
</dbReference>
<dbReference type="InterPro" id="IPR023286">
    <property type="entry name" value="ABATE_dom_sf"/>
</dbReference>
<reference evidence="4 5" key="1">
    <citation type="submission" date="2019-10" db="EMBL/GenBank/DDBJ databases">
        <title>Evaluation of single-gene subtyping targets for Pseudomonas.</title>
        <authorList>
            <person name="Reichler S.J."/>
            <person name="Orsi R.H."/>
            <person name="Wiedmann M."/>
            <person name="Martin N.H."/>
            <person name="Murphy S.I."/>
        </authorList>
    </citation>
    <scope>NUCLEOTIDE SEQUENCE [LARGE SCALE GENOMIC DNA]</scope>
    <source>
        <strain evidence="3 5">FSL R10-3254</strain>
        <strain evidence="2 4">FSL R10-3257</strain>
    </source>
</reference>
<dbReference type="InterPro" id="IPR021005">
    <property type="entry name" value="Znf_CGNR"/>
</dbReference>
<protein>
    <recommendedName>
        <fullName evidence="1">Zinc finger CGNR domain-containing protein</fullName>
    </recommendedName>
</protein>
<dbReference type="SUPFAM" id="SSF160904">
    <property type="entry name" value="Jann2411-like"/>
    <property type="match status" value="1"/>
</dbReference>
<evidence type="ECO:0000313" key="5">
    <source>
        <dbReference type="Proteomes" id="UP000489190"/>
    </source>
</evidence>
<organism evidence="2 4">
    <name type="scientific">Pseudomonas helleri</name>
    <dbReference type="NCBI Taxonomy" id="1608996"/>
    <lineage>
        <taxon>Bacteria</taxon>
        <taxon>Pseudomonadati</taxon>
        <taxon>Pseudomonadota</taxon>
        <taxon>Gammaproteobacteria</taxon>
        <taxon>Pseudomonadales</taxon>
        <taxon>Pseudomonadaceae</taxon>
        <taxon>Pseudomonas</taxon>
    </lineage>
</organism>
<dbReference type="Gene3D" id="1.10.3300.10">
    <property type="entry name" value="Jann2411-like domain"/>
    <property type="match status" value="1"/>
</dbReference>